<feature type="region of interest" description="Disordered" evidence="1">
    <location>
        <begin position="1"/>
        <end position="26"/>
    </location>
</feature>
<feature type="compositionally biased region" description="Low complexity" evidence="1">
    <location>
        <begin position="8"/>
        <end position="18"/>
    </location>
</feature>
<evidence type="ECO:0000256" key="1">
    <source>
        <dbReference type="SAM" id="MobiDB-lite"/>
    </source>
</evidence>
<dbReference type="OrthoDB" id="9880329at2"/>
<reference evidence="3" key="1">
    <citation type="submission" date="2019-02" db="EMBL/GenBank/DDBJ databases">
        <title>Deep-cultivation of Planctomycetes and their phenomic and genomic characterization uncovers novel biology.</title>
        <authorList>
            <person name="Wiegand S."/>
            <person name="Jogler M."/>
            <person name="Boedeker C."/>
            <person name="Pinto D."/>
            <person name="Vollmers J."/>
            <person name="Rivas-Marin E."/>
            <person name="Kohn T."/>
            <person name="Peeters S.H."/>
            <person name="Heuer A."/>
            <person name="Rast P."/>
            <person name="Oberbeckmann S."/>
            <person name="Bunk B."/>
            <person name="Jeske O."/>
            <person name="Meyerdierks A."/>
            <person name="Storesund J.E."/>
            <person name="Kallscheuer N."/>
            <person name="Luecker S."/>
            <person name="Lage O.M."/>
            <person name="Pohl T."/>
            <person name="Merkel B.J."/>
            <person name="Hornburger P."/>
            <person name="Mueller R.-W."/>
            <person name="Bruemmer F."/>
            <person name="Labrenz M."/>
            <person name="Spormann A.M."/>
            <person name="Op den Camp H."/>
            <person name="Overmann J."/>
            <person name="Amann R."/>
            <person name="Jetten M.S.M."/>
            <person name="Mascher T."/>
            <person name="Medema M.H."/>
            <person name="Devos D.P."/>
            <person name="Kaster A.-K."/>
            <person name="Ovreas L."/>
            <person name="Rohde M."/>
            <person name="Galperin M.Y."/>
            <person name="Jogler C."/>
        </authorList>
    </citation>
    <scope>NUCLEOTIDE SEQUENCE [LARGE SCALE GENOMIC DNA]</scope>
    <source>
        <strain evidence="3">Pan97</strain>
    </source>
</reference>
<evidence type="ECO:0000313" key="3">
    <source>
        <dbReference type="Proteomes" id="UP000318626"/>
    </source>
</evidence>
<dbReference type="RefSeq" id="WP_144970791.1">
    <property type="nucleotide sequence ID" value="NZ_CP036289.1"/>
</dbReference>
<evidence type="ECO:0000313" key="2">
    <source>
        <dbReference type="EMBL" id="QDU73758.1"/>
    </source>
</evidence>
<dbReference type="Proteomes" id="UP000318626">
    <property type="component" value="Chromosome"/>
</dbReference>
<sequence length="127" mass="13754">MAKKTTNARKTTTDKAATSGEQSKSDLIRAWFKENPKGTATQCQRAMKEKHNIEVVSSHCQQVKNEAKQTVDLDTIKTAAEFVKTHGNVEDALVAIDQVGDFITQCGNAKKAKAALEAYQAMAAVIG</sequence>
<organism evidence="2 3">
    <name type="scientific">Bremerella volcania</name>
    <dbReference type="NCBI Taxonomy" id="2527984"/>
    <lineage>
        <taxon>Bacteria</taxon>
        <taxon>Pseudomonadati</taxon>
        <taxon>Planctomycetota</taxon>
        <taxon>Planctomycetia</taxon>
        <taxon>Pirellulales</taxon>
        <taxon>Pirellulaceae</taxon>
        <taxon>Bremerella</taxon>
    </lineage>
</organism>
<dbReference type="EMBL" id="CP036289">
    <property type="protein sequence ID" value="QDU73758.1"/>
    <property type="molecule type" value="Genomic_DNA"/>
</dbReference>
<dbReference type="AlphaFoldDB" id="A0A518C3F8"/>
<gene>
    <name evidence="2" type="ORF">Pan97_07570</name>
</gene>
<protein>
    <submittedName>
        <fullName evidence="2">Uncharacterized protein</fullName>
    </submittedName>
</protein>
<name>A0A518C3F8_9BACT</name>
<dbReference type="KEGG" id="bvo:Pan97_07570"/>
<accession>A0A518C3F8</accession>
<proteinExistence type="predicted"/>
<keyword evidence="3" id="KW-1185">Reference proteome</keyword>